<evidence type="ECO:0000256" key="11">
    <source>
        <dbReference type="PROSITE-ProRule" id="PRU00278"/>
    </source>
</evidence>
<dbReference type="InterPro" id="IPR027304">
    <property type="entry name" value="Trigger_fact/SurA_dom_sf"/>
</dbReference>
<evidence type="ECO:0000256" key="7">
    <source>
        <dbReference type="ARBA" id="ARBA00023186"/>
    </source>
</evidence>
<comment type="subcellular location">
    <subcellularLocation>
        <location evidence="1">Cell inner membrane</location>
        <topology evidence="1">Single-pass type II membrane protein</topology>
        <orientation evidence="1">Periplasmic side</orientation>
    </subcellularLocation>
</comment>
<dbReference type="GO" id="GO:0005886">
    <property type="term" value="C:plasma membrane"/>
    <property type="evidence" value="ECO:0007669"/>
    <property type="project" value="UniProtKB-SubCell"/>
</dbReference>
<dbReference type="SUPFAM" id="SSF54534">
    <property type="entry name" value="FKBP-like"/>
    <property type="match status" value="1"/>
</dbReference>
<keyword evidence="2" id="KW-1003">Cell membrane</keyword>
<keyword evidence="3" id="KW-0997">Cell inner membrane</keyword>
<protein>
    <recommendedName>
        <fullName evidence="9">Periplasmic chaperone PpiD</fullName>
    </recommendedName>
    <alternativeName>
        <fullName evidence="10">Periplasmic folding chaperone</fullName>
    </alternativeName>
</protein>
<evidence type="ECO:0000256" key="10">
    <source>
        <dbReference type="ARBA" id="ARBA00042775"/>
    </source>
</evidence>
<feature type="coiled-coil region" evidence="12">
    <location>
        <begin position="374"/>
        <end position="403"/>
    </location>
</feature>
<accession>A0A2V4KRM8</accession>
<keyword evidence="11" id="KW-0697">Rotamase</keyword>
<evidence type="ECO:0000256" key="1">
    <source>
        <dbReference type="ARBA" id="ARBA00004382"/>
    </source>
</evidence>
<reference evidence="15 16" key="1">
    <citation type="submission" date="2018-06" db="EMBL/GenBank/DDBJ databases">
        <title>Pseudomonas diversity within urban Lake Michigan freshwaters.</title>
        <authorList>
            <person name="Batrich M."/>
            <person name="Hatzopoulos T."/>
            <person name="Putonti C."/>
        </authorList>
    </citation>
    <scope>NUCLEOTIDE SEQUENCE [LARGE SCALE GENOMIC DNA]</scope>
    <source>
        <strain evidence="15 16">MB-090714</strain>
    </source>
</reference>
<evidence type="ECO:0000256" key="4">
    <source>
        <dbReference type="ARBA" id="ARBA00022692"/>
    </source>
</evidence>
<dbReference type="Gene3D" id="3.10.50.40">
    <property type="match status" value="1"/>
</dbReference>
<dbReference type="Gene3D" id="1.10.4030.10">
    <property type="entry name" value="Porin chaperone SurA, peptide-binding domain"/>
    <property type="match status" value="1"/>
</dbReference>
<dbReference type="GO" id="GO:0003755">
    <property type="term" value="F:peptidyl-prolyl cis-trans isomerase activity"/>
    <property type="evidence" value="ECO:0007669"/>
    <property type="project" value="UniProtKB-KW"/>
</dbReference>
<comment type="similarity">
    <text evidence="8">Belongs to the PpiD chaperone family.</text>
</comment>
<evidence type="ECO:0000256" key="8">
    <source>
        <dbReference type="ARBA" id="ARBA00038408"/>
    </source>
</evidence>
<dbReference type="Pfam" id="PF13624">
    <property type="entry name" value="SurA_N_3"/>
    <property type="match status" value="1"/>
</dbReference>
<dbReference type="InterPro" id="IPR023058">
    <property type="entry name" value="PPIase_PpiC_CS"/>
</dbReference>
<evidence type="ECO:0000256" key="13">
    <source>
        <dbReference type="SAM" id="Phobius"/>
    </source>
</evidence>
<dbReference type="PANTHER" id="PTHR47529">
    <property type="entry name" value="PEPTIDYL-PROLYL CIS-TRANS ISOMERASE D"/>
    <property type="match status" value="1"/>
</dbReference>
<feature type="transmembrane region" description="Helical" evidence="13">
    <location>
        <begin position="12"/>
        <end position="30"/>
    </location>
</feature>
<dbReference type="InterPro" id="IPR000297">
    <property type="entry name" value="PPIase_PpiC"/>
</dbReference>
<dbReference type="AlphaFoldDB" id="A0A2V4KRM8"/>
<evidence type="ECO:0000313" key="16">
    <source>
        <dbReference type="Proteomes" id="UP000248146"/>
    </source>
</evidence>
<evidence type="ECO:0000256" key="2">
    <source>
        <dbReference type="ARBA" id="ARBA00022475"/>
    </source>
</evidence>
<name>A0A2V4KRM8_AQUAC</name>
<dbReference type="OrthoDB" id="9812372at2"/>
<keyword evidence="4 13" id="KW-0812">Transmembrane</keyword>
<sequence length="617" mass="67572">MLQNIRDNSQGWIAKTIIGLIVMLMAFTGFDAIVQSTSNSRNAAEVNGEEITLDSLNAAVDMQRRQLIQQFGKDFDASLLDDKLLRNAALDSLVERTLLLQGAKDAGMAVSDAALDQMIVQLPVFQVEGKFDAARFDQVLQQQGFTRMQFRERLKQDVLISQLQAALAGSNFVTDAELDAFVRLDKQTRDFASLTLPADSQAIELTDEEVKAYYDEHADQFMSVEQVVIEYVELKKEAFFAQAEASDEELQALYQKEIANLAEQRHAAHILLEVNDKQSDEQAKAKLEEAAKRLQAGEDFAVLAKELSQDPGSADNGGDLGFAGPGVYDPEFEKALYALNKGEVSAPVRSEFGWHLIKLLDVQAPEVPSFDSLKAKLEREIKAQQVEQRFVEAAKDLEEASFEASDLAQPAQELGLQVQTSGAFGREGGEGVAANRQVVQAAFSPEVLEDGANSGAIELDPDTTLVLRVKEHKKPTLLPLETVAAGIRDTLARKKAGEAAKAEGEALLAQLREGGASGKEWKVVEAATRSQEGVEPVVLQALFRMAKPADGKPSYAGVTLNNGDYVVLRLDGVGQAKAELSAEEKTSYRRFLASRAGQQDFAAYREQLKEQADIERF</sequence>
<dbReference type="EMBL" id="QJRX01000005">
    <property type="protein sequence ID" value="PYC24521.1"/>
    <property type="molecule type" value="Genomic_DNA"/>
</dbReference>
<evidence type="ECO:0000259" key="14">
    <source>
        <dbReference type="PROSITE" id="PS50198"/>
    </source>
</evidence>
<feature type="domain" description="PpiC" evidence="14">
    <location>
        <begin position="262"/>
        <end position="361"/>
    </location>
</feature>
<evidence type="ECO:0000256" key="3">
    <source>
        <dbReference type="ARBA" id="ARBA00022519"/>
    </source>
</evidence>
<dbReference type="RefSeq" id="WP_110682465.1">
    <property type="nucleotide sequence ID" value="NZ_QJRX01000005.1"/>
</dbReference>
<dbReference type="Proteomes" id="UP000248146">
    <property type="component" value="Unassembled WGS sequence"/>
</dbReference>
<keyword evidence="5 13" id="KW-1133">Transmembrane helix</keyword>
<evidence type="ECO:0000256" key="6">
    <source>
        <dbReference type="ARBA" id="ARBA00023136"/>
    </source>
</evidence>
<dbReference type="PROSITE" id="PS01096">
    <property type="entry name" value="PPIC_PPIASE_1"/>
    <property type="match status" value="1"/>
</dbReference>
<keyword evidence="6 13" id="KW-0472">Membrane</keyword>
<keyword evidence="7" id="KW-0143">Chaperone</keyword>
<organism evidence="15 16">
    <name type="scientific">Aquipseudomonas alcaligenes</name>
    <name type="common">Pseudomonas alcaligenes</name>
    <dbReference type="NCBI Taxonomy" id="43263"/>
    <lineage>
        <taxon>Bacteria</taxon>
        <taxon>Pseudomonadati</taxon>
        <taxon>Pseudomonadota</taxon>
        <taxon>Gammaproteobacteria</taxon>
        <taxon>Pseudomonadales</taxon>
        <taxon>Pseudomonadaceae</taxon>
        <taxon>Aquipseudomonas</taxon>
    </lineage>
</organism>
<comment type="caution">
    <text evidence="15">The sequence shown here is derived from an EMBL/GenBank/DDBJ whole genome shotgun (WGS) entry which is preliminary data.</text>
</comment>
<evidence type="ECO:0000313" key="15">
    <source>
        <dbReference type="EMBL" id="PYC24521.1"/>
    </source>
</evidence>
<keyword evidence="12" id="KW-0175">Coiled coil</keyword>
<dbReference type="Pfam" id="PF00639">
    <property type="entry name" value="Rotamase"/>
    <property type="match status" value="1"/>
</dbReference>
<dbReference type="InterPro" id="IPR052029">
    <property type="entry name" value="PpiD_chaperone"/>
</dbReference>
<dbReference type="SUPFAM" id="SSF109998">
    <property type="entry name" value="Triger factor/SurA peptide-binding domain-like"/>
    <property type="match status" value="1"/>
</dbReference>
<evidence type="ECO:0000256" key="9">
    <source>
        <dbReference type="ARBA" id="ARBA00040743"/>
    </source>
</evidence>
<dbReference type="PROSITE" id="PS50198">
    <property type="entry name" value="PPIC_PPIASE_2"/>
    <property type="match status" value="1"/>
</dbReference>
<gene>
    <name evidence="15" type="ORF">DMO17_10625</name>
</gene>
<dbReference type="InterPro" id="IPR046357">
    <property type="entry name" value="PPIase_dom_sf"/>
</dbReference>
<dbReference type="PANTHER" id="PTHR47529:SF1">
    <property type="entry name" value="PERIPLASMIC CHAPERONE PPID"/>
    <property type="match status" value="1"/>
</dbReference>
<evidence type="ECO:0000256" key="5">
    <source>
        <dbReference type="ARBA" id="ARBA00022989"/>
    </source>
</evidence>
<proteinExistence type="inferred from homology"/>
<keyword evidence="11 15" id="KW-0413">Isomerase</keyword>
<evidence type="ECO:0000256" key="12">
    <source>
        <dbReference type="SAM" id="Coils"/>
    </source>
</evidence>